<accession>A0AAD5ND48</accession>
<proteinExistence type="predicted"/>
<reference evidence="1" key="1">
    <citation type="submission" date="2021-06" db="EMBL/GenBank/DDBJ databases">
        <title>Parelaphostrongylus tenuis whole genome reference sequence.</title>
        <authorList>
            <person name="Garwood T.J."/>
            <person name="Larsen P.A."/>
            <person name="Fountain-Jones N.M."/>
            <person name="Garbe J.R."/>
            <person name="Macchietto M.G."/>
            <person name="Kania S.A."/>
            <person name="Gerhold R.W."/>
            <person name="Richards J.E."/>
            <person name="Wolf T.M."/>
        </authorList>
    </citation>
    <scope>NUCLEOTIDE SEQUENCE</scope>
    <source>
        <strain evidence="1">MNPRO001-30</strain>
        <tissue evidence="1">Meninges</tissue>
    </source>
</reference>
<evidence type="ECO:0000313" key="2">
    <source>
        <dbReference type="Proteomes" id="UP001196413"/>
    </source>
</evidence>
<dbReference type="AlphaFoldDB" id="A0AAD5ND48"/>
<name>A0AAD5ND48_PARTN</name>
<keyword evidence="2" id="KW-1185">Reference proteome</keyword>
<evidence type="ECO:0000313" key="1">
    <source>
        <dbReference type="EMBL" id="KAJ1364859.1"/>
    </source>
</evidence>
<gene>
    <name evidence="1" type="ORF">KIN20_025044</name>
</gene>
<protein>
    <submittedName>
        <fullName evidence="1">Uncharacterized protein</fullName>
    </submittedName>
</protein>
<organism evidence="1 2">
    <name type="scientific">Parelaphostrongylus tenuis</name>
    <name type="common">Meningeal worm</name>
    <dbReference type="NCBI Taxonomy" id="148309"/>
    <lineage>
        <taxon>Eukaryota</taxon>
        <taxon>Metazoa</taxon>
        <taxon>Ecdysozoa</taxon>
        <taxon>Nematoda</taxon>
        <taxon>Chromadorea</taxon>
        <taxon>Rhabditida</taxon>
        <taxon>Rhabditina</taxon>
        <taxon>Rhabditomorpha</taxon>
        <taxon>Strongyloidea</taxon>
        <taxon>Metastrongylidae</taxon>
        <taxon>Parelaphostrongylus</taxon>
    </lineage>
</organism>
<dbReference type="EMBL" id="JAHQIW010005083">
    <property type="protein sequence ID" value="KAJ1364859.1"/>
    <property type="molecule type" value="Genomic_DNA"/>
</dbReference>
<comment type="caution">
    <text evidence="1">The sequence shown here is derived from an EMBL/GenBank/DDBJ whole genome shotgun (WGS) entry which is preliminary data.</text>
</comment>
<sequence length="98" mass="11189">MILGLDPATRTIAYTQHASAADKLRGLTLEFVDYKRRNASQVCFDAITDHREGKLSFSASVSLEEKFFFLSPELAVEVKYTVRKRKAQGNRPIDFYEL</sequence>
<dbReference type="Proteomes" id="UP001196413">
    <property type="component" value="Unassembled WGS sequence"/>
</dbReference>